<organism evidence="2 3">
    <name type="scientific">Amycolatopsis plumensis</name>
    <dbReference type="NCBI Taxonomy" id="236508"/>
    <lineage>
        <taxon>Bacteria</taxon>
        <taxon>Bacillati</taxon>
        <taxon>Actinomycetota</taxon>
        <taxon>Actinomycetes</taxon>
        <taxon>Pseudonocardiales</taxon>
        <taxon>Pseudonocardiaceae</taxon>
        <taxon>Amycolatopsis</taxon>
    </lineage>
</organism>
<feature type="region of interest" description="Disordered" evidence="1">
    <location>
        <begin position="1"/>
        <end position="30"/>
    </location>
</feature>
<reference evidence="2 3" key="1">
    <citation type="submission" date="2024-09" db="EMBL/GenBank/DDBJ databases">
        <authorList>
            <person name="Sun Q."/>
            <person name="Mori K."/>
        </authorList>
    </citation>
    <scope>NUCLEOTIDE SEQUENCE [LARGE SCALE GENOMIC DNA]</scope>
    <source>
        <strain evidence="2 3">JCM 13852</strain>
    </source>
</reference>
<proteinExistence type="predicted"/>
<dbReference type="EMBL" id="JBHMBK010000028">
    <property type="protein sequence ID" value="MFB9688647.1"/>
    <property type="molecule type" value="Genomic_DNA"/>
</dbReference>
<evidence type="ECO:0000313" key="3">
    <source>
        <dbReference type="Proteomes" id="UP001589535"/>
    </source>
</evidence>
<evidence type="ECO:0000256" key="1">
    <source>
        <dbReference type="SAM" id="MobiDB-lite"/>
    </source>
</evidence>
<dbReference type="Proteomes" id="UP001589535">
    <property type="component" value="Unassembled WGS sequence"/>
</dbReference>
<dbReference type="RefSeq" id="WP_378201024.1">
    <property type="nucleotide sequence ID" value="NZ_JBHMBK010000028.1"/>
</dbReference>
<evidence type="ECO:0000313" key="2">
    <source>
        <dbReference type="EMBL" id="MFB9688647.1"/>
    </source>
</evidence>
<protein>
    <submittedName>
        <fullName evidence="2">DUF6218 family protein</fullName>
    </submittedName>
</protein>
<gene>
    <name evidence="2" type="ORF">ACFFTO_31110</name>
</gene>
<dbReference type="InterPro" id="IPR046190">
    <property type="entry name" value="DUF6218"/>
</dbReference>
<comment type="caution">
    <text evidence="2">The sequence shown here is derived from an EMBL/GenBank/DDBJ whole genome shotgun (WGS) entry which is preliminary data.</text>
</comment>
<keyword evidence="3" id="KW-1185">Reference proteome</keyword>
<dbReference type="Pfam" id="PF19726">
    <property type="entry name" value="DUF6218"/>
    <property type="match status" value="1"/>
</dbReference>
<name>A0ABV5UBA6_9PSEU</name>
<accession>A0ABV5UBA6</accession>
<sequence length="289" mass="32087">MTSPMGSGPRAFQTSCEERPHIETSRSDTAQFARDGVTAAECRRLDVGRRRRRQSMTDLTAVEPLEELAALRAPGTAVLCVGSGQDDLESVAVWHVSPAGAATGAWIVPADGAFSSREVARRLLTLVERRAIAAIHSQGLEKSLERLTIAAEVQVEDGWWKRQLFSPVDAYRETAERRQRYVRTAEAARETTKSITPLEWTHDLADETDVEEFASVQRAARISDAPGTPVVSEVLSIARTLRWLVSVWAETEQVKNRRRYVRDEHGEPDPLPPQWLAAVQAASTNRLPL</sequence>
<feature type="compositionally biased region" description="Basic and acidic residues" evidence="1">
    <location>
        <begin position="16"/>
        <end position="26"/>
    </location>
</feature>